<proteinExistence type="predicted"/>
<dbReference type="Gene3D" id="2.20.25.10">
    <property type="match status" value="1"/>
</dbReference>
<dbReference type="STRING" id="1193182.BN11_3010002"/>
<accession>W6JXZ0</accession>
<name>W6JXZ0_9MICO</name>
<organism evidence="1 2">
    <name type="scientific">Nostocoides australiense Ben110</name>
    <dbReference type="NCBI Taxonomy" id="1193182"/>
    <lineage>
        <taxon>Bacteria</taxon>
        <taxon>Bacillati</taxon>
        <taxon>Actinomycetota</taxon>
        <taxon>Actinomycetes</taxon>
        <taxon>Micrococcales</taxon>
        <taxon>Intrasporangiaceae</taxon>
        <taxon>Nostocoides</taxon>
    </lineage>
</organism>
<dbReference type="Pfam" id="PF03966">
    <property type="entry name" value="Trm112p"/>
    <property type="match status" value="1"/>
</dbReference>
<evidence type="ECO:0000313" key="1">
    <source>
        <dbReference type="EMBL" id="CCH73616.1"/>
    </source>
</evidence>
<evidence type="ECO:0000313" key="2">
    <source>
        <dbReference type="Proteomes" id="UP000035763"/>
    </source>
</evidence>
<dbReference type="AlphaFoldDB" id="W6JXZ0"/>
<dbReference type="InterPro" id="IPR005651">
    <property type="entry name" value="Trm112-like"/>
</dbReference>
<dbReference type="Proteomes" id="UP000035763">
    <property type="component" value="Unassembled WGS sequence"/>
</dbReference>
<keyword evidence="2" id="KW-1185">Reference proteome</keyword>
<comment type="caution">
    <text evidence="1">The sequence shown here is derived from an EMBL/GenBank/DDBJ whole genome shotgun (WGS) entry which is preliminary data.</text>
</comment>
<reference evidence="1 2" key="1">
    <citation type="journal article" date="2013" name="ISME J.">
        <title>A metabolic model for members of the genus Tetrasphaera involved in enhanced biological phosphorus removal.</title>
        <authorList>
            <person name="Kristiansen R."/>
            <person name="Nguyen H.T.T."/>
            <person name="Saunders A.M."/>
            <person name="Nielsen J.L."/>
            <person name="Wimmer R."/>
            <person name="Le V.Q."/>
            <person name="McIlroy S.J."/>
            <person name="Petrovski S."/>
            <person name="Seviour R.J."/>
            <person name="Calteau A."/>
            <person name="Nielsen K.L."/>
            <person name="Nielsen P.H."/>
        </authorList>
    </citation>
    <scope>NUCLEOTIDE SEQUENCE [LARGE SCALE GENOMIC DNA]</scope>
    <source>
        <strain evidence="1 2">Ben110</strain>
    </source>
</reference>
<gene>
    <name evidence="1" type="ORF">BN11_3010002</name>
</gene>
<dbReference type="EMBL" id="CAJA01000226">
    <property type="protein sequence ID" value="CCH73616.1"/>
    <property type="molecule type" value="Genomic_DNA"/>
</dbReference>
<sequence length="78" mass="8571">MAPHPPPTEENDAMTNPSDTIEPWVRELLRCPKCLTTLRDDSRDGAPELVCESAECGLAYPVEDGIPVLLIDKARPRG</sequence>
<dbReference type="SUPFAM" id="SSF158997">
    <property type="entry name" value="Trm112p-like"/>
    <property type="match status" value="1"/>
</dbReference>
<protein>
    <submittedName>
        <fullName evidence="1">Uncharacterized protein</fullName>
    </submittedName>
</protein>